<dbReference type="AlphaFoldDB" id="A0A2C9KJJ2"/>
<feature type="region of interest" description="Disordered" evidence="1">
    <location>
        <begin position="1"/>
        <end position="46"/>
    </location>
</feature>
<evidence type="ECO:0000256" key="1">
    <source>
        <dbReference type="SAM" id="MobiDB-lite"/>
    </source>
</evidence>
<sequence length="165" mass="18807">MKTHKESYDQLMAMVHGEDQDASARLGPAKSASESDDCECDSDDHKGSEQLGDFEFDYIQQTNNLNNPILINNGIIVMERGNNRGKTTGKKVKKSEKSCWSQPDESPSEWSWLHADDKSKHGQEHPDVLEPQPTSSRKNKESCHIFSDEEWASMVQFLDEQYRTD</sequence>
<dbReference type="EnsemblMetazoa" id="BGLB020366-RA">
    <property type="protein sequence ID" value="BGLB020366-PA"/>
    <property type="gene ID" value="BGLB020366"/>
</dbReference>
<name>A0A2C9KJJ2_BIOGL</name>
<organism evidence="2 3">
    <name type="scientific">Biomphalaria glabrata</name>
    <name type="common">Bloodfluke planorb</name>
    <name type="synonym">Freshwater snail</name>
    <dbReference type="NCBI Taxonomy" id="6526"/>
    <lineage>
        <taxon>Eukaryota</taxon>
        <taxon>Metazoa</taxon>
        <taxon>Spiralia</taxon>
        <taxon>Lophotrochozoa</taxon>
        <taxon>Mollusca</taxon>
        <taxon>Gastropoda</taxon>
        <taxon>Heterobranchia</taxon>
        <taxon>Euthyneura</taxon>
        <taxon>Panpulmonata</taxon>
        <taxon>Hygrophila</taxon>
        <taxon>Lymnaeoidea</taxon>
        <taxon>Planorbidae</taxon>
        <taxon>Biomphalaria</taxon>
    </lineage>
</organism>
<accession>A0A2C9KJJ2</accession>
<dbReference type="Proteomes" id="UP000076420">
    <property type="component" value="Unassembled WGS sequence"/>
</dbReference>
<protein>
    <submittedName>
        <fullName evidence="2">Uncharacterized protein</fullName>
    </submittedName>
</protein>
<proteinExistence type="predicted"/>
<evidence type="ECO:0000313" key="3">
    <source>
        <dbReference type="Proteomes" id="UP000076420"/>
    </source>
</evidence>
<evidence type="ECO:0000313" key="2">
    <source>
        <dbReference type="EnsemblMetazoa" id="BGLB020366-PA"/>
    </source>
</evidence>
<feature type="compositionally biased region" description="Basic and acidic residues" evidence="1">
    <location>
        <begin position="114"/>
        <end position="128"/>
    </location>
</feature>
<dbReference type="VEuPathDB" id="VectorBase:BGLB020366"/>
<reference evidence="2" key="1">
    <citation type="submission" date="2020-05" db="UniProtKB">
        <authorList>
            <consortium name="EnsemblMetazoa"/>
        </authorList>
    </citation>
    <scope>IDENTIFICATION</scope>
    <source>
        <strain evidence="2">BB02</strain>
    </source>
</reference>
<gene>
    <name evidence="2" type="primary">106076229</name>
</gene>
<feature type="region of interest" description="Disordered" evidence="1">
    <location>
        <begin position="81"/>
        <end position="142"/>
    </location>
</feature>
<feature type="compositionally biased region" description="Polar residues" evidence="1">
    <location>
        <begin position="99"/>
        <end position="109"/>
    </location>
</feature>
<dbReference type="KEGG" id="bgt:106076229"/>